<evidence type="ECO:0000256" key="3">
    <source>
        <dbReference type="ARBA" id="ARBA00023015"/>
    </source>
</evidence>
<proteinExistence type="predicted"/>
<evidence type="ECO:0000256" key="4">
    <source>
        <dbReference type="ARBA" id="ARBA00023163"/>
    </source>
</evidence>
<feature type="compositionally biased region" description="Basic and acidic residues" evidence="6">
    <location>
        <begin position="15"/>
        <end position="30"/>
    </location>
</feature>
<organism evidence="7 8">
    <name type="scientific">Diploptera punctata</name>
    <name type="common">Pacific beetle cockroach</name>
    <dbReference type="NCBI Taxonomy" id="6984"/>
    <lineage>
        <taxon>Eukaryota</taxon>
        <taxon>Metazoa</taxon>
        <taxon>Ecdysozoa</taxon>
        <taxon>Arthropoda</taxon>
        <taxon>Hexapoda</taxon>
        <taxon>Insecta</taxon>
        <taxon>Pterygota</taxon>
        <taxon>Neoptera</taxon>
        <taxon>Polyneoptera</taxon>
        <taxon>Dictyoptera</taxon>
        <taxon>Blattodea</taxon>
        <taxon>Blaberoidea</taxon>
        <taxon>Blaberidae</taxon>
        <taxon>Diplopterinae</taxon>
        <taxon>Diploptera</taxon>
    </lineage>
</organism>
<reference evidence="7" key="2">
    <citation type="submission" date="2023-05" db="EMBL/GenBank/DDBJ databases">
        <authorList>
            <person name="Fouks B."/>
        </authorList>
    </citation>
    <scope>NUCLEOTIDE SEQUENCE</scope>
    <source>
        <strain evidence="7">Stay&amp;Tobe</strain>
        <tissue evidence="7">Testes</tissue>
    </source>
</reference>
<feature type="compositionally biased region" description="Acidic residues" evidence="6">
    <location>
        <begin position="51"/>
        <end position="83"/>
    </location>
</feature>
<keyword evidence="3" id="KW-0805">Transcription regulation</keyword>
<keyword evidence="5" id="KW-0539">Nucleus</keyword>
<evidence type="ECO:0000256" key="1">
    <source>
        <dbReference type="ARBA" id="ARBA00004123"/>
    </source>
</evidence>
<dbReference type="Pfam" id="PF08598">
    <property type="entry name" value="Sds3"/>
    <property type="match status" value="1"/>
</dbReference>
<dbReference type="GO" id="GO:0010468">
    <property type="term" value="P:regulation of gene expression"/>
    <property type="evidence" value="ECO:0007669"/>
    <property type="project" value="UniProtKB-ARBA"/>
</dbReference>
<protein>
    <submittedName>
        <fullName evidence="7">Uncharacterized protein</fullName>
    </submittedName>
</protein>
<dbReference type="InterPro" id="IPR013907">
    <property type="entry name" value="Sds3"/>
</dbReference>
<gene>
    <name evidence="7" type="ORF">L9F63_007334</name>
</gene>
<dbReference type="Proteomes" id="UP001233999">
    <property type="component" value="Unassembled WGS sequence"/>
</dbReference>
<sequence length="188" mass="22160">MSSLQWLSFKTGTDSSRKCSYSERNKHSNDKLTMSSHHGSPYSSAYPHDEYDFEDDNNDDDLDEDRDNDEQDESDEDTEEASETDMGKSEEYTEIKEQMYQDKLASLKKQLQQLKDGTHPEYNRKLKKLDGAYKERLRLNLIHKDYLIDCVERDYVIEKKAAAKEFEEKENRATGNSYFRYGRETETD</sequence>
<evidence type="ECO:0000256" key="5">
    <source>
        <dbReference type="ARBA" id="ARBA00023242"/>
    </source>
</evidence>
<dbReference type="GO" id="GO:0005654">
    <property type="term" value="C:nucleoplasm"/>
    <property type="evidence" value="ECO:0007669"/>
    <property type="project" value="UniProtKB-ARBA"/>
</dbReference>
<keyword evidence="2" id="KW-0678">Repressor</keyword>
<feature type="compositionally biased region" description="Polar residues" evidence="6">
    <location>
        <begin position="31"/>
        <end position="43"/>
    </location>
</feature>
<comment type="subcellular location">
    <subcellularLocation>
        <location evidence="1">Nucleus</location>
    </subcellularLocation>
</comment>
<comment type="caution">
    <text evidence="7">The sequence shown here is derived from an EMBL/GenBank/DDBJ whole genome shotgun (WGS) entry which is preliminary data.</text>
</comment>
<name>A0AAD7Z8A2_DIPPU</name>
<keyword evidence="8" id="KW-1185">Reference proteome</keyword>
<accession>A0AAD7Z8A2</accession>
<evidence type="ECO:0000313" key="7">
    <source>
        <dbReference type="EMBL" id="KAJ9575793.1"/>
    </source>
</evidence>
<evidence type="ECO:0000313" key="8">
    <source>
        <dbReference type="Proteomes" id="UP001233999"/>
    </source>
</evidence>
<reference evidence="7" key="1">
    <citation type="journal article" date="2023" name="IScience">
        <title>Live-bearing cockroach genome reveals convergent evolutionary mechanisms linked to viviparity in insects and beyond.</title>
        <authorList>
            <person name="Fouks B."/>
            <person name="Harrison M.C."/>
            <person name="Mikhailova A.A."/>
            <person name="Marchal E."/>
            <person name="English S."/>
            <person name="Carruthers M."/>
            <person name="Jennings E.C."/>
            <person name="Chiamaka E.L."/>
            <person name="Frigard R.A."/>
            <person name="Pippel M."/>
            <person name="Attardo G.M."/>
            <person name="Benoit J.B."/>
            <person name="Bornberg-Bauer E."/>
            <person name="Tobe S.S."/>
        </authorList>
    </citation>
    <scope>NUCLEOTIDE SEQUENCE</scope>
    <source>
        <strain evidence="7">Stay&amp;Tobe</strain>
    </source>
</reference>
<dbReference type="EMBL" id="JASPKZ010009820">
    <property type="protein sequence ID" value="KAJ9575793.1"/>
    <property type="molecule type" value="Genomic_DNA"/>
</dbReference>
<dbReference type="PANTHER" id="PTHR21964">
    <property type="entry name" value="BREAST CANCER METASTASIS-SUPPRESSOR 1"/>
    <property type="match status" value="1"/>
</dbReference>
<feature type="region of interest" description="Disordered" evidence="6">
    <location>
        <begin position="1"/>
        <end position="92"/>
    </location>
</feature>
<evidence type="ECO:0000256" key="2">
    <source>
        <dbReference type="ARBA" id="ARBA00022491"/>
    </source>
</evidence>
<keyword evidence="4" id="KW-0804">Transcription</keyword>
<dbReference type="AlphaFoldDB" id="A0AAD7Z8A2"/>
<evidence type="ECO:0000256" key="6">
    <source>
        <dbReference type="SAM" id="MobiDB-lite"/>
    </source>
</evidence>
<feature type="compositionally biased region" description="Polar residues" evidence="6">
    <location>
        <begin position="1"/>
        <end position="14"/>
    </location>
</feature>